<dbReference type="NCBIfam" id="TIGR01017">
    <property type="entry name" value="rpsD_bact"/>
    <property type="match status" value="1"/>
</dbReference>
<dbReference type="PANTHER" id="PTHR11831">
    <property type="entry name" value="30S 40S RIBOSOMAL PROTEIN"/>
    <property type="match status" value="1"/>
</dbReference>
<evidence type="ECO:0000256" key="5">
    <source>
        <dbReference type="ARBA" id="ARBA00023274"/>
    </source>
</evidence>
<comment type="subunit">
    <text evidence="7">Part of the 30S ribosomal subunit. Contacts protein S5. The interaction surface between S4 and S5 is involved in control of translational fidelity.</text>
</comment>
<accession>A0A3N0V6Q4</accession>
<organism evidence="11 12">
    <name type="scientific">Pseudomethylobacillus aquaticus</name>
    <dbReference type="NCBI Taxonomy" id="2676064"/>
    <lineage>
        <taxon>Bacteria</taxon>
        <taxon>Pseudomonadati</taxon>
        <taxon>Pseudomonadota</taxon>
        <taxon>Betaproteobacteria</taxon>
        <taxon>Nitrosomonadales</taxon>
        <taxon>Methylophilaceae</taxon>
        <taxon>Pseudomethylobacillus</taxon>
    </lineage>
</organism>
<dbReference type="EMBL" id="RJVP01000001">
    <property type="protein sequence ID" value="ROH88480.1"/>
    <property type="molecule type" value="Genomic_DNA"/>
</dbReference>
<dbReference type="Gene3D" id="1.10.1050.10">
    <property type="entry name" value="Ribosomal Protein S4 Delta 41, Chain A, domain 1"/>
    <property type="match status" value="1"/>
</dbReference>
<dbReference type="SUPFAM" id="SSF55174">
    <property type="entry name" value="Alpha-L RNA-binding motif"/>
    <property type="match status" value="1"/>
</dbReference>
<evidence type="ECO:0000256" key="7">
    <source>
        <dbReference type="HAMAP-Rule" id="MF_01306"/>
    </source>
</evidence>
<comment type="caution">
    <text evidence="11">The sequence shown here is derived from an EMBL/GenBank/DDBJ whole genome shotgun (WGS) entry which is preliminary data.</text>
</comment>
<evidence type="ECO:0000256" key="3">
    <source>
        <dbReference type="ARBA" id="ARBA00022884"/>
    </source>
</evidence>
<dbReference type="PROSITE" id="PS50889">
    <property type="entry name" value="S4"/>
    <property type="match status" value="1"/>
</dbReference>
<dbReference type="Gene3D" id="3.10.290.10">
    <property type="entry name" value="RNA-binding S4 domain"/>
    <property type="match status" value="1"/>
</dbReference>
<keyword evidence="12" id="KW-1185">Reference proteome</keyword>
<keyword evidence="5 7" id="KW-0687">Ribonucleoprotein</keyword>
<keyword evidence="4 7" id="KW-0689">Ribosomal protein</keyword>
<keyword evidence="2 7" id="KW-0699">rRNA-binding</keyword>
<dbReference type="CDD" id="cd00165">
    <property type="entry name" value="S4"/>
    <property type="match status" value="1"/>
</dbReference>
<dbReference type="SMART" id="SM01390">
    <property type="entry name" value="Ribosomal_S4"/>
    <property type="match status" value="1"/>
</dbReference>
<dbReference type="Proteomes" id="UP000275137">
    <property type="component" value="Unassembled WGS sequence"/>
</dbReference>
<dbReference type="Pfam" id="PF00163">
    <property type="entry name" value="Ribosomal_S4"/>
    <property type="match status" value="1"/>
</dbReference>
<evidence type="ECO:0000259" key="10">
    <source>
        <dbReference type="SMART" id="SM01390"/>
    </source>
</evidence>
<comment type="similarity">
    <text evidence="1 7">Belongs to the universal ribosomal protein uS4 family.</text>
</comment>
<dbReference type="GO" id="GO:0003735">
    <property type="term" value="F:structural constituent of ribosome"/>
    <property type="evidence" value="ECO:0007669"/>
    <property type="project" value="InterPro"/>
</dbReference>
<dbReference type="InterPro" id="IPR001912">
    <property type="entry name" value="Ribosomal_uS4_N"/>
</dbReference>
<evidence type="ECO:0000256" key="2">
    <source>
        <dbReference type="ARBA" id="ARBA00022730"/>
    </source>
</evidence>
<dbReference type="InterPro" id="IPR022801">
    <property type="entry name" value="Ribosomal_uS4"/>
</dbReference>
<dbReference type="InterPro" id="IPR036986">
    <property type="entry name" value="S4_RNA-bd_sf"/>
</dbReference>
<feature type="domain" description="Small ribosomal subunit protein uS4 N-terminal" evidence="10">
    <location>
        <begin position="3"/>
        <end position="93"/>
    </location>
</feature>
<dbReference type="NCBIfam" id="NF003717">
    <property type="entry name" value="PRK05327.1"/>
    <property type="match status" value="1"/>
</dbReference>
<dbReference type="InterPro" id="IPR002942">
    <property type="entry name" value="S4_RNA-bd"/>
</dbReference>
<dbReference type="PANTHER" id="PTHR11831:SF4">
    <property type="entry name" value="SMALL RIBOSOMAL SUBUNIT PROTEIN US4M"/>
    <property type="match status" value="1"/>
</dbReference>
<dbReference type="RefSeq" id="WP_123236471.1">
    <property type="nucleotide sequence ID" value="NZ_RJVP01000001.1"/>
</dbReference>
<dbReference type="HAMAP" id="MF_01306_B">
    <property type="entry name" value="Ribosomal_uS4_B"/>
    <property type="match status" value="1"/>
</dbReference>
<evidence type="ECO:0000313" key="11">
    <source>
        <dbReference type="EMBL" id="ROH88480.1"/>
    </source>
</evidence>
<reference evidence="11 12" key="1">
    <citation type="submission" date="2018-10" db="EMBL/GenBank/DDBJ databases">
        <authorList>
            <person name="Chen W.-M."/>
        </authorList>
    </citation>
    <scope>NUCLEOTIDE SEQUENCE [LARGE SCALE GENOMIC DNA]</scope>
    <source>
        <strain evidence="11 12">H-5</strain>
    </source>
</reference>
<dbReference type="GO" id="GO:0015935">
    <property type="term" value="C:small ribosomal subunit"/>
    <property type="evidence" value="ECO:0007669"/>
    <property type="project" value="InterPro"/>
</dbReference>
<comment type="function">
    <text evidence="7">One of the primary rRNA binding proteins, it binds directly to 16S rRNA where it nucleates assembly of the body of the 30S subunit.</text>
</comment>
<evidence type="ECO:0000256" key="6">
    <source>
        <dbReference type="ARBA" id="ARBA00035254"/>
    </source>
</evidence>
<protein>
    <recommendedName>
        <fullName evidence="6 7">Small ribosomal subunit protein uS4</fullName>
    </recommendedName>
</protein>
<dbReference type="GO" id="GO:0042274">
    <property type="term" value="P:ribosomal small subunit biogenesis"/>
    <property type="evidence" value="ECO:0007669"/>
    <property type="project" value="TreeGrafter"/>
</dbReference>
<dbReference type="GO" id="GO:0019843">
    <property type="term" value="F:rRNA binding"/>
    <property type="evidence" value="ECO:0007669"/>
    <property type="project" value="UniProtKB-UniRule"/>
</dbReference>
<dbReference type="InterPro" id="IPR005709">
    <property type="entry name" value="Ribosomal_uS4_bac-type"/>
</dbReference>
<sequence>MSRFTGPRLKIMRALGLDLPGLSRKSMESRPTPPGQHGAKATRRRKSDFGVKLQEKQKLRFNYGLTERQLRRLMIDARRGKAPTGETLLQLLERRLDNVAFRAGFAPTIAAARQLVSHRHLLLNGRSVNIPSMRLRAGDSITLKASSLQLPLVVETLKDLPLTRPEWLSWDEQQHTATIAHLPAADDVPFPVDVQQVVEYYANRI</sequence>
<evidence type="ECO:0000259" key="9">
    <source>
        <dbReference type="SMART" id="SM00363"/>
    </source>
</evidence>
<dbReference type="AlphaFoldDB" id="A0A3N0V6Q4"/>
<dbReference type="SMART" id="SM00363">
    <property type="entry name" value="S4"/>
    <property type="match status" value="1"/>
</dbReference>
<name>A0A3N0V6Q4_9PROT</name>
<comment type="function">
    <text evidence="7">With S5 and S12 plays an important role in translational accuracy.</text>
</comment>
<evidence type="ECO:0000256" key="1">
    <source>
        <dbReference type="ARBA" id="ARBA00007465"/>
    </source>
</evidence>
<dbReference type="FunFam" id="3.10.290.10:FF:000001">
    <property type="entry name" value="30S ribosomal protein S4"/>
    <property type="match status" value="1"/>
</dbReference>
<proteinExistence type="inferred from homology"/>
<gene>
    <name evidence="7" type="primary">rpsD</name>
    <name evidence="11" type="ORF">ED236_03255</name>
</gene>
<dbReference type="GO" id="GO:0006412">
    <property type="term" value="P:translation"/>
    <property type="evidence" value="ECO:0007669"/>
    <property type="project" value="UniProtKB-UniRule"/>
</dbReference>
<keyword evidence="3 7" id="KW-0694">RNA-binding</keyword>
<feature type="region of interest" description="Disordered" evidence="8">
    <location>
        <begin position="22"/>
        <end position="48"/>
    </location>
</feature>
<evidence type="ECO:0000256" key="4">
    <source>
        <dbReference type="ARBA" id="ARBA00022980"/>
    </source>
</evidence>
<evidence type="ECO:0000256" key="8">
    <source>
        <dbReference type="SAM" id="MobiDB-lite"/>
    </source>
</evidence>
<evidence type="ECO:0000313" key="12">
    <source>
        <dbReference type="Proteomes" id="UP000275137"/>
    </source>
</evidence>
<feature type="domain" description="RNA-binding S4" evidence="9">
    <location>
        <begin position="94"/>
        <end position="158"/>
    </location>
</feature>
<dbReference type="Pfam" id="PF01479">
    <property type="entry name" value="S4"/>
    <property type="match status" value="1"/>
</dbReference>